<gene>
    <name evidence="2" type="ordered locus">BTH_II2203</name>
</gene>
<organism evidence="2 3">
    <name type="scientific">Burkholderia thailandensis (strain ATCC 700388 / DSM 13276 / CCUG 48851 / CIP 106301 / E264)</name>
    <dbReference type="NCBI Taxonomy" id="271848"/>
    <lineage>
        <taxon>Bacteria</taxon>
        <taxon>Pseudomonadati</taxon>
        <taxon>Pseudomonadota</taxon>
        <taxon>Betaproteobacteria</taxon>
        <taxon>Burkholderiales</taxon>
        <taxon>Burkholderiaceae</taxon>
        <taxon>Burkholderia</taxon>
        <taxon>pseudomallei group</taxon>
    </lineage>
</organism>
<accession>Q2T358</accession>
<dbReference type="Proteomes" id="UP000001930">
    <property type="component" value="Chromosome II"/>
</dbReference>
<dbReference type="EMBL" id="CP000085">
    <property type="protein sequence ID" value="ABC35198.1"/>
    <property type="molecule type" value="Genomic_DNA"/>
</dbReference>
<keyword evidence="3" id="KW-1185">Reference proteome</keyword>
<evidence type="ECO:0000313" key="2">
    <source>
        <dbReference type="EMBL" id="ABC35198.1"/>
    </source>
</evidence>
<dbReference type="HOGENOM" id="CLU_2822880_0_0_4"/>
<proteinExistence type="predicted"/>
<name>Q2T358_BURTA</name>
<protein>
    <submittedName>
        <fullName evidence="2">Transposase, degenerate</fullName>
    </submittedName>
</protein>
<feature type="region of interest" description="Disordered" evidence="1">
    <location>
        <begin position="36"/>
        <end position="66"/>
    </location>
</feature>
<evidence type="ECO:0000313" key="3">
    <source>
        <dbReference type="Proteomes" id="UP000001930"/>
    </source>
</evidence>
<evidence type="ECO:0000256" key="1">
    <source>
        <dbReference type="SAM" id="MobiDB-lite"/>
    </source>
</evidence>
<dbReference type="AlphaFoldDB" id="Q2T358"/>
<reference evidence="2 3" key="1">
    <citation type="journal article" date="2005" name="BMC Genomics">
        <title>Bacterial genome adaptation to niches: divergence of the potential virulence genes in three Burkholderia species of different survival strategies.</title>
        <authorList>
            <person name="Kim H.S."/>
            <person name="Schell M.A."/>
            <person name="Yu Y."/>
            <person name="Ulrich R.L."/>
            <person name="Sarria S.H."/>
            <person name="Nierman W.C."/>
            <person name="DeShazer D."/>
        </authorList>
    </citation>
    <scope>NUCLEOTIDE SEQUENCE [LARGE SCALE GENOMIC DNA]</scope>
    <source>
        <strain evidence="3">ATCC 700388 / DSM 13276 / CCUG 48851 / CIP 106301 / E264</strain>
    </source>
</reference>
<dbReference type="KEGG" id="bte:BTH_II2203"/>
<sequence length="66" mass="6967">MACDTSKDEAGEDSITMHHRVLLRTGFLSLNASFEGGGRKLRDPRASAVPSDQLPCGSPARAAPRG</sequence>